<keyword evidence="3" id="KW-0812">Transmembrane</keyword>
<evidence type="ECO:0000259" key="4">
    <source>
        <dbReference type="PROSITE" id="PS50853"/>
    </source>
</evidence>
<keyword evidence="2" id="KW-1015">Disulfide bond</keyword>
<dbReference type="InterPro" id="IPR013783">
    <property type="entry name" value="Ig-like_fold"/>
</dbReference>
<dbReference type="PRINTS" id="PR00014">
    <property type="entry name" value="FNTYPEIII"/>
</dbReference>
<evidence type="ECO:0000313" key="5">
    <source>
        <dbReference type="EMBL" id="CAD7638483.1"/>
    </source>
</evidence>
<organism evidence="5">
    <name type="scientific">Oppiella nova</name>
    <dbReference type="NCBI Taxonomy" id="334625"/>
    <lineage>
        <taxon>Eukaryota</taxon>
        <taxon>Metazoa</taxon>
        <taxon>Ecdysozoa</taxon>
        <taxon>Arthropoda</taxon>
        <taxon>Chelicerata</taxon>
        <taxon>Arachnida</taxon>
        <taxon>Acari</taxon>
        <taxon>Acariformes</taxon>
        <taxon>Sarcoptiformes</taxon>
        <taxon>Oribatida</taxon>
        <taxon>Brachypylina</taxon>
        <taxon>Oppioidea</taxon>
        <taxon>Oppiidae</taxon>
        <taxon>Oppiella</taxon>
    </lineage>
</organism>
<dbReference type="InterPro" id="IPR036116">
    <property type="entry name" value="FN3_sf"/>
</dbReference>
<evidence type="ECO:0000313" key="6">
    <source>
        <dbReference type="Proteomes" id="UP000728032"/>
    </source>
</evidence>
<dbReference type="GO" id="GO:0098609">
    <property type="term" value="P:cell-cell adhesion"/>
    <property type="evidence" value="ECO:0007669"/>
    <property type="project" value="TreeGrafter"/>
</dbReference>
<keyword evidence="6" id="KW-1185">Reference proteome</keyword>
<feature type="transmembrane region" description="Helical" evidence="3">
    <location>
        <begin position="340"/>
        <end position="362"/>
    </location>
</feature>
<proteinExistence type="predicted"/>
<keyword evidence="1" id="KW-0677">Repeat</keyword>
<dbReference type="Pfam" id="PF00041">
    <property type="entry name" value="fn3"/>
    <property type="match status" value="3"/>
</dbReference>
<dbReference type="Proteomes" id="UP000728032">
    <property type="component" value="Unassembled WGS sequence"/>
</dbReference>
<evidence type="ECO:0000256" key="1">
    <source>
        <dbReference type="ARBA" id="ARBA00022737"/>
    </source>
</evidence>
<dbReference type="Gene3D" id="2.60.40.10">
    <property type="entry name" value="Immunoglobulins"/>
    <property type="match status" value="3"/>
</dbReference>
<feature type="domain" description="Fibronectin type-III" evidence="4">
    <location>
        <begin position="1"/>
        <end position="93"/>
    </location>
</feature>
<dbReference type="PANTHER" id="PTHR44170:SF54">
    <property type="entry name" value="FI24025P1"/>
    <property type="match status" value="1"/>
</dbReference>
<dbReference type="InterPro" id="IPR003961">
    <property type="entry name" value="FN3_dom"/>
</dbReference>
<keyword evidence="3" id="KW-0472">Membrane</keyword>
<name>A0A7R9LB96_9ACAR</name>
<dbReference type="SMART" id="SM00060">
    <property type="entry name" value="FN3"/>
    <property type="match status" value="3"/>
</dbReference>
<dbReference type="EMBL" id="CAJPVJ010000246">
    <property type="protein sequence ID" value="CAG2161815.1"/>
    <property type="molecule type" value="Genomic_DNA"/>
</dbReference>
<sequence length="454" mass="50930">MNVHVKEVWSRTASIVWSAPYSGNSPIMKYTIQYWRHQSAPHRLHEFTVTSSQTTALIKDLSPGLSYEMTVVGENEVGRGEAADTVTFVTGEEEPSAPPNDIAVEGKGPTTIRVTWRAPTKEHWNGVIKGFYVGYRKARESSHPFTLKLVESKPVQNGKNPETETYEYFLRDLLKGNEYAIVVKAYNSAGSGPQSHEMLVHTYDGDLPPAQQLNAIESTETSITVRWHQKDLRETQTPTNSYTIHYQREGEPKWKEIPLTQLTTPTPMSDGNTLASYTYVLQNLEAGVQYRVFITALNRYGFSDPSNIVVTRTEGDIKVLQSEIFNQFFNDGPYYLQPSFTIPLLSAAVIVIIVIISAFVCVRRINRSRAAAEGFIMDSATLHKQFAGHMGTTPRYMDFDKTSGKPLMMTEAGNAYPTPYATMPMGCGDGSQPWERPLPQPSMMKGNHIYDHPQ</sequence>
<keyword evidence="3" id="KW-1133">Transmembrane helix</keyword>
<dbReference type="AlphaFoldDB" id="A0A7R9LB96"/>
<dbReference type="PANTHER" id="PTHR44170">
    <property type="entry name" value="PROTEIN SIDEKICK"/>
    <property type="match status" value="1"/>
</dbReference>
<evidence type="ECO:0000256" key="3">
    <source>
        <dbReference type="SAM" id="Phobius"/>
    </source>
</evidence>
<gene>
    <name evidence="5" type="ORF">ONB1V03_LOCUS1416</name>
</gene>
<feature type="domain" description="Fibronectin type-III" evidence="4">
    <location>
        <begin position="98"/>
        <end position="205"/>
    </location>
</feature>
<dbReference type="FunFam" id="2.60.40.10:FF:000028">
    <property type="entry name" value="Neuronal cell adhesion molecule"/>
    <property type="match status" value="1"/>
</dbReference>
<dbReference type="OrthoDB" id="5982258at2759"/>
<evidence type="ECO:0000256" key="2">
    <source>
        <dbReference type="ARBA" id="ARBA00023157"/>
    </source>
</evidence>
<reference evidence="5" key="1">
    <citation type="submission" date="2020-11" db="EMBL/GenBank/DDBJ databases">
        <authorList>
            <person name="Tran Van P."/>
        </authorList>
    </citation>
    <scope>NUCLEOTIDE SEQUENCE</scope>
</reference>
<feature type="domain" description="Fibronectin type-III" evidence="4">
    <location>
        <begin position="209"/>
        <end position="316"/>
    </location>
</feature>
<accession>A0A7R9LB96</accession>
<dbReference type="CDD" id="cd00063">
    <property type="entry name" value="FN3"/>
    <property type="match status" value="3"/>
</dbReference>
<dbReference type="EMBL" id="OC915071">
    <property type="protein sequence ID" value="CAD7638483.1"/>
    <property type="molecule type" value="Genomic_DNA"/>
</dbReference>
<protein>
    <recommendedName>
        <fullName evidence="4">Fibronectin type-III domain-containing protein</fullName>
    </recommendedName>
</protein>
<dbReference type="SUPFAM" id="SSF49265">
    <property type="entry name" value="Fibronectin type III"/>
    <property type="match status" value="2"/>
</dbReference>
<dbReference type="PROSITE" id="PS50853">
    <property type="entry name" value="FN3"/>
    <property type="match status" value="3"/>
</dbReference>